<name>A0A0K2SMC2_LIMPI</name>
<proteinExistence type="predicted"/>
<gene>
    <name evidence="1" type="ORF">LIP_2414</name>
</gene>
<dbReference type="CDD" id="cd00657">
    <property type="entry name" value="Ferritin_like"/>
    <property type="match status" value="1"/>
</dbReference>
<dbReference type="InterPro" id="IPR009078">
    <property type="entry name" value="Ferritin-like_SF"/>
</dbReference>
<evidence type="ECO:0000313" key="2">
    <source>
        <dbReference type="Proteomes" id="UP000065807"/>
    </source>
</evidence>
<keyword evidence="2" id="KW-1185">Reference proteome</keyword>
<reference evidence="2" key="1">
    <citation type="submission" date="2015-07" db="EMBL/GenBank/DDBJ databases">
        <title>Complete genome sequence and phylogenetic analysis of Limnochorda pilosa.</title>
        <authorList>
            <person name="Watanabe M."/>
            <person name="Kojima H."/>
            <person name="Fukui M."/>
        </authorList>
    </citation>
    <scope>NUCLEOTIDE SEQUENCE [LARGE SCALE GENOMIC DNA]</scope>
    <source>
        <strain evidence="2">HC45</strain>
    </source>
</reference>
<reference evidence="2" key="2">
    <citation type="journal article" date="2016" name="Int. J. Syst. Evol. Microbiol.">
        <title>Complete genome sequence and cell structure of Limnochorda pilosa, a Gram-negative spore-former within the phylum Firmicutes.</title>
        <authorList>
            <person name="Watanabe M."/>
            <person name="Kojima H."/>
            <person name="Fukui M."/>
        </authorList>
    </citation>
    <scope>NUCLEOTIDE SEQUENCE [LARGE SCALE GENOMIC DNA]</scope>
    <source>
        <strain evidence="2">HC45</strain>
    </source>
</reference>
<organism evidence="1 2">
    <name type="scientific">Limnochorda pilosa</name>
    <dbReference type="NCBI Taxonomy" id="1555112"/>
    <lineage>
        <taxon>Bacteria</taxon>
        <taxon>Bacillati</taxon>
        <taxon>Bacillota</taxon>
        <taxon>Limnochordia</taxon>
        <taxon>Limnochordales</taxon>
        <taxon>Limnochordaceae</taxon>
        <taxon>Limnochorda</taxon>
    </lineage>
</organism>
<dbReference type="STRING" id="1555112.LIP_2414"/>
<dbReference type="SUPFAM" id="SSF47240">
    <property type="entry name" value="Ferritin-like"/>
    <property type="match status" value="1"/>
</dbReference>
<dbReference type="EMBL" id="AP014924">
    <property type="protein sequence ID" value="BAS28255.1"/>
    <property type="molecule type" value="Genomic_DNA"/>
</dbReference>
<evidence type="ECO:0008006" key="3">
    <source>
        <dbReference type="Google" id="ProtNLM"/>
    </source>
</evidence>
<dbReference type="KEGG" id="lpil:LIP_2414"/>
<dbReference type="Proteomes" id="UP000065807">
    <property type="component" value="Chromosome"/>
</dbReference>
<evidence type="ECO:0000313" key="1">
    <source>
        <dbReference type="EMBL" id="BAS28255.1"/>
    </source>
</evidence>
<sequence length="92" mass="10910">MSNAWPQLLEQALVRQERAVDRYQRWRQAAATPELGRLLDEIARQEAEHLEFLRHVEAGDWRSYLNRRPGTFQPAPDRSRELLVWTFPEPDA</sequence>
<accession>A0A0K2SMC2</accession>
<protein>
    <recommendedName>
        <fullName evidence="3">Rubrerythrin diiron-binding domain-containing protein</fullName>
    </recommendedName>
</protein>
<dbReference type="AlphaFoldDB" id="A0A0K2SMC2"/>
<dbReference type="RefSeq" id="WP_068138350.1">
    <property type="nucleotide sequence ID" value="NZ_AP014924.1"/>
</dbReference>